<dbReference type="Pfam" id="PF14529">
    <property type="entry name" value="Exo_endo_phos_2"/>
    <property type="match status" value="1"/>
</dbReference>
<gene>
    <name evidence="2" type="ORF">ElyMa_004256400</name>
</gene>
<dbReference type="SUPFAM" id="SSF56219">
    <property type="entry name" value="DNase I-like"/>
    <property type="match status" value="1"/>
</dbReference>
<dbReference type="EMBL" id="BMAT01008573">
    <property type="protein sequence ID" value="GFR88589.1"/>
    <property type="molecule type" value="Genomic_DNA"/>
</dbReference>
<organism evidence="2 3">
    <name type="scientific">Elysia marginata</name>
    <dbReference type="NCBI Taxonomy" id="1093978"/>
    <lineage>
        <taxon>Eukaryota</taxon>
        <taxon>Metazoa</taxon>
        <taxon>Spiralia</taxon>
        <taxon>Lophotrochozoa</taxon>
        <taxon>Mollusca</taxon>
        <taxon>Gastropoda</taxon>
        <taxon>Heterobranchia</taxon>
        <taxon>Euthyneura</taxon>
        <taxon>Panpulmonata</taxon>
        <taxon>Sacoglossa</taxon>
        <taxon>Placobranchoidea</taxon>
        <taxon>Plakobranchidae</taxon>
        <taxon>Elysia</taxon>
    </lineage>
</organism>
<protein>
    <submittedName>
        <fullName evidence="2">ATP-dependent DNA helicase</fullName>
    </submittedName>
</protein>
<proteinExistence type="predicted"/>
<evidence type="ECO:0000313" key="3">
    <source>
        <dbReference type="Proteomes" id="UP000762676"/>
    </source>
</evidence>
<name>A0AAV4GTA2_9GAST</name>
<dbReference type="InterPro" id="IPR036691">
    <property type="entry name" value="Endo/exonu/phosph_ase_sf"/>
</dbReference>
<accession>A0AAV4GTA2</accession>
<dbReference type="Proteomes" id="UP000762676">
    <property type="component" value="Unassembled WGS sequence"/>
</dbReference>
<keyword evidence="2" id="KW-0067">ATP-binding</keyword>
<dbReference type="PANTHER" id="PTHR46670">
    <property type="entry name" value="ENDO/EXONUCLEASE/PHOSPHATASE DOMAIN-CONTAINING PROTEIN"/>
    <property type="match status" value="1"/>
</dbReference>
<feature type="domain" description="Endonuclease/exonuclease/phosphatase" evidence="1">
    <location>
        <begin position="29"/>
        <end position="121"/>
    </location>
</feature>
<reference evidence="2 3" key="1">
    <citation type="journal article" date="2021" name="Elife">
        <title>Chloroplast acquisition without the gene transfer in kleptoplastic sea slugs, Plakobranchus ocellatus.</title>
        <authorList>
            <person name="Maeda T."/>
            <person name="Takahashi S."/>
            <person name="Yoshida T."/>
            <person name="Shimamura S."/>
            <person name="Takaki Y."/>
            <person name="Nagai Y."/>
            <person name="Toyoda A."/>
            <person name="Suzuki Y."/>
            <person name="Arimoto A."/>
            <person name="Ishii H."/>
            <person name="Satoh N."/>
            <person name="Nishiyama T."/>
            <person name="Hasebe M."/>
            <person name="Maruyama T."/>
            <person name="Minagawa J."/>
            <person name="Obokata J."/>
            <person name="Shigenobu S."/>
        </authorList>
    </citation>
    <scope>NUCLEOTIDE SEQUENCE [LARGE SCALE GENOMIC DNA]</scope>
</reference>
<dbReference type="InterPro" id="IPR005135">
    <property type="entry name" value="Endo/exonuclease/phosphatase"/>
</dbReference>
<keyword evidence="3" id="KW-1185">Reference proteome</keyword>
<keyword evidence="2" id="KW-0378">Hydrolase</keyword>
<dbReference type="Gene3D" id="3.60.10.10">
    <property type="entry name" value="Endonuclease/exonuclease/phosphatase"/>
    <property type="match status" value="1"/>
</dbReference>
<sequence length="229" mass="26431">MFGQSEGVTTDIGSDCNPVLTKLRLKSKIKMFLDEFSVFLDSINDMKNFFLFGDYNFHYECYDTKVNSLKRLLEEHNIKQLVQGPTHQQGHTLDLVLHRNALQLTLNTQVEDKCISDHYVITVKTSIEKCSANKTVTIKRDIKHINLENFKEDISKCLSSHSASSIDQLSEYLQGVLNKHAPMEEKTISTRPIAPWMSLKAKEAKQEKRRAERQWKKSGLTVHKQIYTK</sequence>
<keyword evidence="2" id="KW-0347">Helicase</keyword>
<evidence type="ECO:0000313" key="2">
    <source>
        <dbReference type="EMBL" id="GFR88589.1"/>
    </source>
</evidence>
<dbReference type="AlphaFoldDB" id="A0AAV4GTA2"/>
<evidence type="ECO:0000259" key="1">
    <source>
        <dbReference type="Pfam" id="PF14529"/>
    </source>
</evidence>
<comment type="caution">
    <text evidence="2">The sequence shown here is derived from an EMBL/GenBank/DDBJ whole genome shotgun (WGS) entry which is preliminary data.</text>
</comment>
<dbReference type="GO" id="GO:0004386">
    <property type="term" value="F:helicase activity"/>
    <property type="evidence" value="ECO:0007669"/>
    <property type="project" value="UniProtKB-KW"/>
</dbReference>
<dbReference type="PANTHER" id="PTHR46670:SF3">
    <property type="entry name" value="ENDONUCLEASE_EXONUCLEASE_PHOSPHATASE DOMAIN-CONTAINING PROTEIN"/>
    <property type="match status" value="1"/>
</dbReference>
<keyword evidence="2" id="KW-0547">Nucleotide-binding</keyword>